<evidence type="ECO:0000313" key="5">
    <source>
        <dbReference type="Proteomes" id="UP001187192"/>
    </source>
</evidence>
<evidence type="ECO:0000313" key="4">
    <source>
        <dbReference type="EMBL" id="GMN24333.1"/>
    </source>
</evidence>
<evidence type="ECO:0008006" key="6">
    <source>
        <dbReference type="Google" id="ProtNLM"/>
    </source>
</evidence>
<feature type="coiled-coil region" evidence="1">
    <location>
        <begin position="252"/>
        <end position="279"/>
    </location>
</feature>
<proteinExistence type="predicted"/>
<protein>
    <recommendedName>
        <fullName evidence="6">Retrotransposon gag domain-containing protein</fullName>
    </recommendedName>
</protein>
<keyword evidence="5" id="KW-1185">Reference proteome</keyword>
<feature type="region of interest" description="Disordered" evidence="2">
    <location>
        <begin position="445"/>
        <end position="505"/>
    </location>
</feature>
<keyword evidence="1" id="KW-0175">Coiled coil</keyword>
<comment type="caution">
    <text evidence="3">The sequence shown here is derived from an EMBL/GenBank/DDBJ whole genome shotgun (WGS) entry which is preliminary data.</text>
</comment>
<sequence>MDMDPARINADRATVAVFYGSRPLLYDGTGRSVTVSTWLYDMEMIFYTCHIEDRSQVSLASRCLIADARLWWMTYGEQQMPSRTWAHFRAVVLAQYGPIPMGGPDDDGQYRDLEIYRDMHYRRYQSFVADWYAYPQESTGHYYCRFQEVILPYIPQDMPHPQLQALVILRNGVPPRIRRFVKEPTIERTVGDMMDDILQVEVTAHMAQADAFMNEHQVPVDDVGIGGPQHEMVRPRRTVPLNPPEPDLATIVANLQRQLLEQQQETERLRAQIAQMNQGPQINEVPPRAQPVPPIVPPVPEVQPEAPQNLNVPMAPVEGQANLQPVREDLLYERFRRMKAPEFEGPTDPIAADNWLIDIQVILDFMRLTEQEKVLCASFALKKDARHWWMTVQMRRDVTAMSWQDFQVSAGSSPPTLVSDCISRAIRAEYWINQDKEARAQFFKAKKEEKAAAKPTQPRQDTESHPKGQSSNPTQGRLEAPEPQARIYAYTDGNAEAGTSNVVTR</sequence>
<evidence type="ECO:0000256" key="2">
    <source>
        <dbReference type="SAM" id="MobiDB-lite"/>
    </source>
</evidence>
<organism evidence="3 5">
    <name type="scientific">Ficus carica</name>
    <name type="common">Common fig</name>
    <dbReference type="NCBI Taxonomy" id="3494"/>
    <lineage>
        <taxon>Eukaryota</taxon>
        <taxon>Viridiplantae</taxon>
        <taxon>Streptophyta</taxon>
        <taxon>Embryophyta</taxon>
        <taxon>Tracheophyta</taxon>
        <taxon>Spermatophyta</taxon>
        <taxon>Magnoliopsida</taxon>
        <taxon>eudicotyledons</taxon>
        <taxon>Gunneridae</taxon>
        <taxon>Pentapetalae</taxon>
        <taxon>rosids</taxon>
        <taxon>fabids</taxon>
        <taxon>Rosales</taxon>
        <taxon>Moraceae</taxon>
        <taxon>Ficeae</taxon>
        <taxon>Ficus</taxon>
    </lineage>
</organism>
<dbReference type="EMBL" id="BTGU01009449">
    <property type="protein sequence ID" value="GMN24325.1"/>
    <property type="molecule type" value="Genomic_DNA"/>
</dbReference>
<dbReference type="Proteomes" id="UP001187192">
    <property type="component" value="Unassembled WGS sequence"/>
</dbReference>
<accession>A0AA88CN82</accession>
<evidence type="ECO:0000313" key="3">
    <source>
        <dbReference type="EMBL" id="GMN24325.1"/>
    </source>
</evidence>
<dbReference type="AlphaFoldDB" id="A0AA88CN82"/>
<reference evidence="3" key="1">
    <citation type="submission" date="2023-07" db="EMBL/GenBank/DDBJ databases">
        <title>draft genome sequence of fig (Ficus carica).</title>
        <authorList>
            <person name="Takahashi T."/>
            <person name="Nishimura K."/>
        </authorList>
    </citation>
    <scope>NUCLEOTIDE SEQUENCE</scope>
</reference>
<dbReference type="EMBL" id="BTGU01009450">
    <property type="protein sequence ID" value="GMN24333.1"/>
    <property type="molecule type" value="Genomic_DNA"/>
</dbReference>
<gene>
    <name evidence="3" type="ORF">TIFTF001_051365</name>
    <name evidence="4" type="ORF">TIFTF001_051366</name>
</gene>
<evidence type="ECO:0000256" key="1">
    <source>
        <dbReference type="SAM" id="Coils"/>
    </source>
</evidence>
<name>A0AA88CN82_FICCA</name>